<evidence type="ECO:0000313" key="11">
    <source>
        <dbReference type="Proteomes" id="UP000018144"/>
    </source>
</evidence>
<keyword evidence="7" id="KW-0472">Membrane</keyword>
<gene>
    <name evidence="10" type="ORF">PCON_09716</name>
</gene>
<dbReference type="GO" id="GO:0005783">
    <property type="term" value="C:endoplasmic reticulum"/>
    <property type="evidence" value="ECO:0007669"/>
    <property type="project" value="UniProtKB-SubCell"/>
</dbReference>
<dbReference type="GO" id="GO:0005739">
    <property type="term" value="C:mitochondrion"/>
    <property type="evidence" value="ECO:0007669"/>
    <property type="project" value="UniProtKB-SubCell"/>
</dbReference>
<dbReference type="eggNOG" id="KOG2029">
    <property type="taxonomic scope" value="Eukaryota"/>
</dbReference>
<reference evidence="10 11" key="1">
    <citation type="journal article" date="2013" name="PLoS Genet.">
        <title>The genome and development-dependent transcriptomes of Pyronema confluens: a window into fungal evolution.</title>
        <authorList>
            <person name="Traeger S."/>
            <person name="Altegoer F."/>
            <person name="Freitag M."/>
            <person name="Gabaldon T."/>
            <person name="Kempken F."/>
            <person name="Kumar A."/>
            <person name="Marcet-Houben M."/>
            <person name="Poggeler S."/>
            <person name="Stajich J.E."/>
            <person name="Nowrousian M."/>
        </authorList>
    </citation>
    <scope>NUCLEOTIDE SEQUENCE [LARGE SCALE GENOMIC DNA]</scope>
    <source>
        <strain evidence="11">CBS 100304</strain>
        <tissue evidence="10">Vegetative mycelium</tissue>
    </source>
</reference>
<dbReference type="Gene3D" id="3.40.50.1820">
    <property type="entry name" value="alpha/beta hydrolase"/>
    <property type="match status" value="1"/>
</dbReference>
<dbReference type="SUPFAM" id="SSF53474">
    <property type="entry name" value="alpha/beta-Hydrolases"/>
    <property type="match status" value="1"/>
</dbReference>
<evidence type="ECO:0000313" key="10">
    <source>
        <dbReference type="EMBL" id="CCX10123.1"/>
    </source>
</evidence>
<comment type="subcellular location">
    <subcellularLocation>
        <location evidence="2">Endoplasmic reticulum</location>
    </subcellularLocation>
    <subcellularLocation>
        <location evidence="3">Membrane</location>
    </subcellularLocation>
    <subcellularLocation>
        <location evidence="1">Mitochondrion</location>
    </subcellularLocation>
</comment>
<dbReference type="InterPro" id="IPR029058">
    <property type="entry name" value="AB_hydrolase_fold"/>
</dbReference>
<evidence type="ECO:0000256" key="8">
    <source>
        <dbReference type="SAM" id="MobiDB-lite"/>
    </source>
</evidence>
<comment type="similarity">
    <text evidence="4">Belongs to the putative lipase ROG1 family.</text>
</comment>
<evidence type="ECO:0000256" key="5">
    <source>
        <dbReference type="ARBA" id="ARBA00022824"/>
    </source>
</evidence>
<evidence type="ECO:0000256" key="7">
    <source>
        <dbReference type="ARBA" id="ARBA00023136"/>
    </source>
</evidence>
<keyword evidence="6" id="KW-0496">Mitochondrion</keyword>
<dbReference type="Proteomes" id="UP000018144">
    <property type="component" value="Unassembled WGS sequence"/>
</dbReference>
<dbReference type="AlphaFoldDB" id="U4L3G7"/>
<organism evidence="10 11">
    <name type="scientific">Pyronema omphalodes (strain CBS 100304)</name>
    <name type="common">Pyronema confluens</name>
    <dbReference type="NCBI Taxonomy" id="1076935"/>
    <lineage>
        <taxon>Eukaryota</taxon>
        <taxon>Fungi</taxon>
        <taxon>Dikarya</taxon>
        <taxon>Ascomycota</taxon>
        <taxon>Pezizomycotina</taxon>
        <taxon>Pezizomycetes</taxon>
        <taxon>Pezizales</taxon>
        <taxon>Pyronemataceae</taxon>
        <taxon>Pyronema</taxon>
    </lineage>
</organism>
<feature type="domain" description="DUF676" evidence="9">
    <location>
        <begin position="23"/>
        <end position="144"/>
    </location>
</feature>
<keyword evidence="5" id="KW-0256">Endoplasmic reticulum</keyword>
<dbReference type="InterPro" id="IPR052374">
    <property type="entry name" value="SERAC1"/>
</dbReference>
<dbReference type="PANTHER" id="PTHR48182:SF2">
    <property type="entry name" value="PROTEIN SERAC1"/>
    <property type="match status" value="1"/>
</dbReference>
<protein>
    <submittedName>
        <fullName evidence="10">Similar to Protein SERAC1 acc. no. Q5SNQ7</fullName>
    </submittedName>
</protein>
<name>U4L3G7_PYROM</name>
<dbReference type="Pfam" id="PF05057">
    <property type="entry name" value="DUF676"/>
    <property type="match status" value="1"/>
</dbReference>
<evidence type="ECO:0000259" key="9">
    <source>
        <dbReference type="Pfam" id="PF05057"/>
    </source>
</evidence>
<dbReference type="EMBL" id="HF935513">
    <property type="protein sequence ID" value="CCX10123.1"/>
    <property type="molecule type" value="Genomic_DNA"/>
</dbReference>
<accession>U4L3G7</accession>
<feature type="region of interest" description="Disordered" evidence="8">
    <location>
        <begin position="303"/>
        <end position="327"/>
    </location>
</feature>
<evidence type="ECO:0000256" key="1">
    <source>
        <dbReference type="ARBA" id="ARBA00004173"/>
    </source>
</evidence>
<keyword evidence="11" id="KW-1185">Reference proteome</keyword>
<dbReference type="OrthoDB" id="7464126at2759"/>
<dbReference type="InterPro" id="IPR007751">
    <property type="entry name" value="DUF676_lipase-like"/>
</dbReference>
<evidence type="ECO:0000256" key="4">
    <source>
        <dbReference type="ARBA" id="ARBA00007920"/>
    </source>
</evidence>
<sequence>MPTEKSTSGLSVVHQPSDWDVNIVAVHGLGGDARRTWTHSKSGKYWLEDFLPQEVPRARILTFGYDGRIKDTKSVGTIIEVAEKLLLDLTHKNIKKPVIFICHSLGGLVCKKAIHKARDSNNIHHRALYRLFRGVIFLGTPHNGSGAADLGSLCAKVLRRINSKVNISLINDLKRSSALLGDISATFKNCQADLFITSFYETQTTYGRLIVSKDSASLGDSYPQDADHVELVKFESRSDERFKSVVLEIIKMVNCISDHISPDHRSYSPIYGGSSSSRSHSPVYPPNRRSGFSDWSFDSADVQRQQQERDIDTAATTPATRSTATSLNQFPLNEDDMKIMDVDDTDLEEGTYAATDPSTFDKWIDWFLYASHLPLKLAPRRFVEFITQFGTKIFVRAIADGQESRIKKLCLASAKILIQCSKDRPKLMKEILSWTIPILKKAVADGKRRKASALLKIGLRVQLMVIELGGKDVYDTMAEVWMSAFDDLLEGKNADIVTDFLEDTAQIAKNMILDDKRKETKAYVMCSLHNLRKALEMRKVNVYAALIKTFTATFESVSDEDVGSQIYRAFALAGGKNDASMEQLLLGTLLEFVQAKEQSFGASRMDVVEERGYYDFDAIISGVMHASLAAAQSNHALSKSEQSFQDTIKKALHVSTDKQGLRARINHIIFATKSMEGDKSLKESLERISAAVERPRNSTVMHLSQVADSMRMRGLSIATVIVGHRERR</sequence>
<evidence type="ECO:0000256" key="6">
    <source>
        <dbReference type="ARBA" id="ARBA00023128"/>
    </source>
</evidence>
<feature type="compositionally biased region" description="Low complexity" evidence="8">
    <location>
        <begin position="313"/>
        <end position="325"/>
    </location>
</feature>
<dbReference type="GO" id="GO:0016020">
    <property type="term" value="C:membrane"/>
    <property type="evidence" value="ECO:0007669"/>
    <property type="project" value="UniProtKB-SubCell"/>
</dbReference>
<dbReference type="PANTHER" id="PTHR48182">
    <property type="entry name" value="PROTEIN SERAC1"/>
    <property type="match status" value="1"/>
</dbReference>
<evidence type="ECO:0000256" key="3">
    <source>
        <dbReference type="ARBA" id="ARBA00004370"/>
    </source>
</evidence>
<proteinExistence type="inferred from homology"/>
<evidence type="ECO:0000256" key="2">
    <source>
        <dbReference type="ARBA" id="ARBA00004240"/>
    </source>
</evidence>